<sequence length="306" mass="34932">MKLRIPKSIDAVHDKLSKHNYISDRSLSTAIFLMMKMEKPIFLEGEPGVGKTEVGKVMAKMMGTELIRLQCYEGLDVHNAIYEWNYSRQILQIRLMEAGGEKDKEKLTAEIFGPDFLIKRPLLQAVDYDKKVPPVLLIDELDRADEEFEAFLLEILSDFQVTIPEIGTITAKQRPFVVITSNRTREIHDALKRRCLYHWIGYPSADREFEIVKRRIPDVNEQLGKQVVTFVQAVREKDFYKLPGVAETIDWANALMKLGTTALSSEITEDTLGTLLKYQDDIEKMKGEVTHGLVQRAVAEADMISA</sequence>
<dbReference type="GO" id="GO:0016887">
    <property type="term" value="F:ATP hydrolysis activity"/>
    <property type="evidence" value="ECO:0007669"/>
    <property type="project" value="InterPro"/>
</dbReference>
<feature type="domain" description="ATPase dynein-related AAA" evidence="1">
    <location>
        <begin position="41"/>
        <end position="195"/>
    </location>
</feature>
<protein>
    <recommendedName>
        <fullName evidence="1">ATPase dynein-related AAA domain-containing protein</fullName>
    </recommendedName>
</protein>
<dbReference type="InterPro" id="IPR050764">
    <property type="entry name" value="CbbQ/NirQ/NorQ/GpvN"/>
</dbReference>
<dbReference type="SUPFAM" id="SSF52540">
    <property type="entry name" value="P-loop containing nucleoside triphosphate hydrolases"/>
    <property type="match status" value="1"/>
</dbReference>
<accession>A0A381RAE6</accession>
<dbReference type="InterPro" id="IPR011704">
    <property type="entry name" value="ATPase_dyneun-rel_AAA"/>
</dbReference>
<dbReference type="EMBL" id="UINC01001745">
    <property type="protein sequence ID" value="SUZ87908.1"/>
    <property type="molecule type" value="Genomic_DNA"/>
</dbReference>
<dbReference type="AlphaFoldDB" id="A0A381RAE6"/>
<evidence type="ECO:0000259" key="1">
    <source>
        <dbReference type="Pfam" id="PF07728"/>
    </source>
</evidence>
<dbReference type="GO" id="GO:0005524">
    <property type="term" value="F:ATP binding"/>
    <property type="evidence" value="ECO:0007669"/>
    <property type="project" value="InterPro"/>
</dbReference>
<dbReference type="PANTHER" id="PTHR42759:SF1">
    <property type="entry name" value="MAGNESIUM-CHELATASE SUBUNIT CHLD"/>
    <property type="match status" value="1"/>
</dbReference>
<dbReference type="CDD" id="cd00009">
    <property type="entry name" value="AAA"/>
    <property type="match status" value="1"/>
</dbReference>
<dbReference type="Pfam" id="PF07728">
    <property type="entry name" value="AAA_5"/>
    <property type="match status" value="1"/>
</dbReference>
<gene>
    <name evidence="2" type="ORF">METZ01_LOCUS40762</name>
</gene>
<name>A0A381RAE6_9ZZZZ</name>
<dbReference type="InterPro" id="IPR027417">
    <property type="entry name" value="P-loop_NTPase"/>
</dbReference>
<dbReference type="PANTHER" id="PTHR42759">
    <property type="entry name" value="MOXR FAMILY PROTEIN"/>
    <property type="match status" value="1"/>
</dbReference>
<organism evidence="2">
    <name type="scientific">marine metagenome</name>
    <dbReference type="NCBI Taxonomy" id="408172"/>
    <lineage>
        <taxon>unclassified sequences</taxon>
        <taxon>metagenomes</taxon>
        <taxon>ecological metagenomes</taxon>
    </lineage>
</organism>
<evidence type="ECO:0000313" key="2">
    <source>
        <dbReference type="EMBL" id="SUZ87908.1"/>
    </source>
</evidence>
<dbReference type="Gene3D" id="3.40.50.300">
    <property type="entry name" value="P-loop containing nucleotide triphosphate hydrolases"/>
    <property type="match status" value="1"/>
</dbReference>
<reference evidence="2" key="1">
    <citation type="submission" date="2018-05" db="EMBL/GenBank/DDBJ databases">
        <authorList>
            <person name="Lanie J.A."/>
            <person name="Ng W.-L."/>
            <person name="Kazmierczak K.M."/>
            <person name="Andrzejewski T.M."/>
            <person name="Davidsen T.M."/>
            <person name="Wayne K.J."/>
            <person name="Tettelin H."/>
            <person name="Glass J.I."/>
            <person name="Rusch D."/>
            <person name="Podicherti R."/>
            <person name="Tsui H.-C.T."/>
            <person name="Winkler M.E."/>
        </authorList>
    </citation>
    <scope>NUCLEOTIDE SEQUENCE</scope>
</reference>
<proteinExistence type="predicted"/>